<evidence type="ECO:0000313" key="1">
    <source>
        <dbReference type="EMBL" id="JAE05455.1"/>
    </source>
</evidence>
<dbReference type="AlphaFoldDB" id="A0A0A9EXF0"/>
<proteinExistence type="predicted"/>
<dbReference type="EMBL" id="GBRH01192441">
    <property type="protein sequence ID" value="JAE05455.1"/>
    <property type="molecule type" value="Transcribed_RNA"/>
</dbReference>
<reference evidence="1" key="2">
    <citation type="journal article" date="2015" name="Data Brief">
        <title>Shoot transcriptome of the giant reed, Arundo donax.</title>
        <authorList>
            <person name="Barrero R.A."/>
            <person name="Guerrero F.D."/>
            <person name="Moolhuijzen P."/>
            <person name="Goolsby J.A."/>
            <person name="Tidwell J."/>
            <person name="Bellgard S.E."/>
            <person name="Bellgard M.I."/>
        </authorList>
    </citation>
    <scope>NUCLEOTIDE SEQUENCE</scope>
    <source>
        <tissue evidence="1">Shoot tissue taken approximately 20 cm above the soil surface</tissue>
    </source>
</reference>
<sequence>MQINKNHTRRKTMCLVTGQQIHAFTRLAAAQAASRSPRKNRIRSDTCRCSSSAFCRGAFLQSSSASCREPKYLWISPW</sequence>
<reference evidence="1" key="1">
    <citation type="submission" date="2014-09" db="EMBL/GenBank/DDBJ databases">
        <authorList>
            <person name="Magalhaes I.L.F."/>
            <person name="Oliveira U."/>
            <person name="Santos F.R."/>
            <person name="Vidigal T.H.D.A."/>
            <person name="Brescovit A.D."/>
            <person name="Santos A.J."/>
        </authorList>
    </citation>
    <scope>NUCLEOTIDE SEQUENCE</scope>
    <source>
        <tissue evidence="1">Shoot tissue taken approximately 20 cm above the soil surface</tissue>
    </source>
</reference>
<accession>A0A0A9EXF0</accession>
<protein>
    <submittedName>
        <fullName evidence="1">Uncharacterized protein</fullName>
    </submittedName>
</protein>
<organism evidence="1">
    <name type="scientific">Arundo donax</name>
    <name type="common">Giant reed</name>
    <name type="synonym">Donax arundinaceus</name>
    <dbReference type="NCBI Taxonomy" id="35708"/>
    <lineage>
        <taxon>Eukaryota</taxon>
        <taxon>Viridiplantae</taxon>
        <taxon>Streptophyta</taxon>
        <taxon>Embryophyta</taxon>
        <taxon>Tracheophyta</taxon>
        <taxon>Spermatophyta</taxon>
        <taxon>Magnoliopsida</taxon>
        <taxon>Liliopsida</taxon>
        <taxon>Poales</taxon>
        <taxon>Poaceae</taxon>
        <taxon>PACMAD clade</taxon>
        <taxon>Arundinoideae</taxon>
        <taxon>Arundineae</taxon>
        <taxon>Arundo</taxon>
    </lineage>
</organism>
<name>A0A0A9EXF0_ARUDO</name>